<dbReference type="GO" id="GO:0016787">
    <property type="term" value="F:hydrolase activity"/>
    <property type="evidence" value="ECO:0007669"/>
    <property type="project" value="UniProtKB-KW"/>
</dbReference>
<dbReference type="EMBL" id="QNRJ01000036">
    <property type="protein sequence ID" value="RBO98395.1"/>
    <property type="molecule type" value="Genomic_DNA"/>
</dbReference>
<dbReference type="SUPFAM" id="SSF52499">
    <property type="entry name" value="Isochorismatase-like hydrolases"/>
    <property type="match status" value="1"/>
</dbReference>
<evidence type="ECO:0000256" key="1">
    <source>
        <dbReference type="ARBA" id="ARBA00006336"/>
    </source>
</evidence>
<keyword evidence="2" id="KW-0378">Hydrolase</keyword>
<dbReference type="InterPro" id="IPR000868">
    <property type="entry name" value="Isochorismatase-like_dom"/>
</dbReference>
<evidence type="ECO:0000313" key="4">
    <source>
        <dbReference type="EMBL" id="RBO98395.1"/>
    </source>
</evidence>
<organism evidence="4 5">
    <name type="scientific">Rossellomorea aquimaris</name>
    <dbReference type="NCBI Taxonomy" id="189382"/>
    <lineage>
        <taxon>Bacteria</taxon>
        <taxon>Bacillati</taxon>
        <taxon>Bacillota</taxon>
        <taxon>Bacilli</taxon>
        <taxon>Bacillales</taxon>
        <taxon>Bacillaceae</taxon>
        <taxon>Rossellomorea</taxon>
    </lineage>
</organism>
<dbReference type="Gene3D" id="3.40.50.850">
    <property type="entry name" value="Isochorismatase-like"/>
    <property type="match status" value="1"/>
</dbReference>
<protein>
    <submittedName>
        <fullName evidence="4">Nicotinamidase-related amidase</fullName>
    </submittedName>
</protein>
<accession>A0A366E8I7</accession>
<comment type="caution">
    <text evidence="4">The sequence shown here is derived from an EMBL/GenBank/DDBJ whole genome shotgun (WGS) entry which is preliminary data.</text>
</comment>
<dbReference type="RefSeq" id="WP_113971538.1">
    <property type="nucleotide sequence ID" value="NZ_QNRJ01000036.1"/>
</dbReference>
<name>A0A366E8I7_9BACI</name>
<dbReference type="CDD" id="cd01014">
    <property type="entry name" value="nicotinamidase_related"/>
    <property type="match status" value="1"/>
</dbReference>
<reference evidence="4 5" key="1">
    <citation type="submission" date="2018-06" db="EMBL/GenBank/DDBJ databases">
        <title>Freshwater and sediment microbial communities from various areas in North America, analyzing microbe dynamics in response to fracking.</title>
        <authorList>
            <person name="Lamendella R."/>
        </authorList>
    </citation>
    <scope>NUCLEOTIDE SEQUENCE [LARGE SCALE GENOMIC DNA]</scope>
    <source>
        <strain evidence="4 5">97B</strain>
    </source>
</reference>
<comment type="similarity">
    <text evidence="1">Belongs to the isochorismatase family.</text>
</comment>
<gene>
    <name evidence="4" type="ORF">DET59_1367</name>
</gene>
<proteinExistence type="inferred from homology"/>
<feature type="domain" description="Isochorismatase-like" evidence="3">
    <location>
        <begin position="4"/>
        <end position="155"/>
    </location>
</feature>
<dbReference type="InterPro" id="IPR036380">
    <property type="entry name" value="Isochorismatase-like_sf"/>
</dbReference>
<dbReference type="InterPro" id="IPR050272">
    <property type="entry name" value="Isochorismatase-like_hydrls"/>
</dbReference>
<sequence>MSQTCLLLIDFQKAFSHPSWGKRNNPAMEENAYQLLRAWREKAWPVVHVQHSSNDMESQLHSSCSGFDFIDEFRPSRNEKQIIKHVNSAFIDTDLDLYLKREKFTSLVVMGFTTNHCVSTTVRMAQNLGYDVTVPFDATACFETYSYDGSLFSAEIVHGLSLANLHHEFATISSTESILFSRFNLSRPVTF</sequence>
<dbReference type="Pfam" id="PF00857">
    <property type="entry name" value="Isochorismatase"/>
    <property type="match status" value="1"/>
</dbReference>
<dbReference type="PANTHER" id="PTHR43540:SF1">
    <property type="entry name" value="ISOCHORISMATASE HYDROLASE"/>
    <property type="match status" value="1"/>
</dbReference>
<evidence type="ECO:0000259" key="3">
    <source>
        <dbReference type="Pfam" id="PF00857"/>
    </source>
</evidence>
<dbReference type="OrthoDB" id="257098at2"/>
<dbReference type="Proteomes" id="UP000252118">
    <property type="component" value="Unassembled WGS sequence"/>
</dbReference>
<dbReference type="PANTHER" id="PTHR43540">
    <property type="entry name" value="PEROXYUREIDOACRYLATE/UREIDOACRYLATE AMIDOHYDROLASE-RELATED"/>
    <property type="match status" value="1"/>
</dbReference>
<evidence type="ECO:0000313" key="5">
    <source>
        <dbReference type="Proteomes" id="UP000252118"/>
    </source>
</evidence>
<evidence type="ECO:0000256" key="2">
    <source>
        <dbReference type="ARBA" id="ARBA00022801"/>
    </source>
</evidence>
<dbReference type="AlphaFoldDB" id="A0A366E8I7"/>